<dbReference type="Pfam" id="PF14261">
    <property type="entry name" value="DUF4351"/>
    <property type="match status" value="1"/>
</dbReference>
<dbReference type="Proteomes" id="UP000008555">
    <property type="component" value="Chromosome"/>
</dbReference>
<sequence>MAVVYQSKDTAWKEILEAYFKEFIALCLPDLDKLIDWKQPYESLDKELLAITKEGLTGKRILDKLFRVYFRSGQEQWVLIHLEIQGQVEAQFPRRMLVYGYRIYDKYQKPVVSCAILTDQNPKWRPDHYEIALAGSRLRMDFRVVKLLDYAKSEVELEHSTNPFASVILSYLAATKVKRAPEAIRLQTKLSLTKRLYRKGYTKAQIIRLYIFIDWLIHLPKAFEIEYRETVYQWEENNMAYISSIERFGIQKGLQQGRQEGEYALLLRQLQRKFHGVPADYRQKLEKADVETLLKWGERLIDASTLEEVFHD</sequence>
<dbReference type="PANTHER" id="PTHR35586">
    <property type="entry name" value="SLL1691 PROTEIN"/>
    <property type="match status" value="1"/>
</dbReference>
<feature type="domain" description="DUF4351" evidence="1">
    <location>
        <begin position="255"/>
        <end position="308"/>
    </location>
</feature>
<dbReference type="RefSeq" id="WP_005772405.1">
    <property type="nucleotide sequence ID" value="NC_009727.1"/>
</dbReference>
<dbReference type="EMBL" id="CP000733">
    <property type="protein sequence ID" value="ABS76570.1"/>
    <property type="molecule type" value="Genomic_DNA"/>
</dbReference>
<organism evidence="2 3">
    <name type="scientific">Coxiella burnetii (strain Dugway 5J108-111)</name>
    <dbReference type="NCBI Taxonomy" id="434922"/>
    <lineage>
        <taxon>Bacteria</taxon>
        <taxon>Pseudomonadati</taxon>
        <taxon>Pseudomonadota</taxon>
        <taxon>Gammaproteobacteria</taxon>
        <taxon>Legionellales</taxon>
        <taxon>Coxiellaceae</taxon>
        <taxon>Coxiella</taxon>
    </lineage>
</organism>
<reference evidence="2 3" key="1">
    <citation type="journal article" date="2009" name="Infect. Immun.">
        <title>Comparative genomics reveal extensive transposon-mediated genomic plasticity and diversity among potential effector proteins within the genus Coxiella.</title>
        <authorList>
            <person name="Beare P.A."/>
            <person name="Unsworth N."/>
            <person name="Andoh M."/>
            <person name="Voth D.E."/>
            <person name="Omsland A."/>
            <person name="Gilk S.D."/>
            <person name="Williams K.P."/>
            <person name="Sobral B.W."/>
            <person name="Kupko J.J.III."/>
            <person name="Porcella S.F."/>
            <person name="Samuel J.E."/>
            <person name="Heinzen R.A."/>
        </authorList>
    </citation>
    <scope>NUCLEOTIDE SEQUENCE [LARGE SCALE GENOMIC DNA]</scope>
    <source>
        <strain evidence="2 3">Dugway 5J108-111</strain>
    </source>
</reference>
<dbReference type="PANTHER" id="PTHR35586:SF1">
    <property type="entry name" value="SLL1691 PROTEIN"/>
    <property type="match status" value="1"/>
</dbReference>
<evidence type="ECO:0000313" key="3">
    <source>
        <dbReference type="Proteomes" id="UP000008555"/>
    </source>
</evidence>
<accession>A9KGM7</accession>
<dbReference type="InterPro" id="IPR025587">
    <property type="entry name" value="DUF4351"/>
</dbReference>
<protein>
    <submittedName>
        <fullName evidence="2">Hypothetical cytosolic protein</fullName>
    </submittedName>
</protein>
<proteinExistence type="predicted"/>
<evidence type="ECO:0000313" key="2">
    <source>
        <dbReference type="EMBL" id="ABS76570.1"/>
    </source>
</evidence>
<dbReference type="HOGENOM" id="CLU_071039_1_1_6"/>
<gene>
    <name evidence="2" type="ordered locus">CBUD_1739</name>
</gene>
<name>A9KGM7_COXBN</name>
<dbReference type="KEGG" id="cbd:CBUD_1739"/>
<dbReference type="AlphaFoldDB" id="A9KGM7"/>
<evidence type="ECO:0000259" key="1">
    <source>
        <dbReference type="Pfam" id="PF14261"/>
    </source>
</evidence>